<comment type="caution">
    <text evidence="1">The sequence shown here is derived from an EMBL/GenBank/DDBJ whole genome shotgun (WGS) entry which is preliminary data.</text>
</comment>
<proteinExistence type="predicted"/>
<name>A0AAD4IJJ8_9PLEO</name>
<gene>
    <name evidence="1" type="ORF">G6011_1257</name>
</gene>
<protein>
    <submittedName>
        <fullName evidence="1">Uncharacterized protein</fullName>
    </submittedName>
</protein>
<sequence>MANMTPQPFRLLDLPTKLRFMRNSEGATTSSFTIITYTAPTVMLATCKIVKNEFEAIIPKTTQQFLPGQDFSELGPAITGIAPRIETDGPALHILGAQWGLIKVIFHSGTHVSGTSSTPIAGLNRSPRDTTFQLISKNMDTPWNAVQRKKVHVAYSTSSANLDGYRSSATMMDGSRACHSTLSI</sequence>
<dbReference type="Proteomes" id="UP001199106">
    <property type="component" value="Unassembled WGS sequence"/>
</dbReference>
<evidence type="ECO:0000313" key="2">
    <source>
        <dbReference type="Proteomes" id="UP001199106"/>
    </source>
</evidence>
<keyword evidence="2" id="KW-1185">Reference proteome</keyword>
<reference evidence="1" key="1">
    <citation type="submission" date="2021-07" db="EMBL/GenBank/DDBJ databases">
        <title>Genome Resource of American Ginseng Black Spot Pathogen Alternaria panax.</title>
        <authorList>
            <person name="Qiu C."/>
            <person name="Wang W."/>
            <person name="Liu Z."/>
        </authorList>
    </citation>
    <scope>NUCLEOTIDE SEQUENCE</scope>
    <source>
        <strain evidence="1">BNCC115425</strain>
    </source>
</reference>
<dbReference type="EMBL" id="JAANER010000001">
    <property type="protein sequence ID" value="KAG9196136.1"/>
    <property type="molecule type" value="Genomic_DNA"/>
</dbReference>
<evidence type="ECO:0000313" key="1">
    <source>
        <dbReference type="EMBL" id="KAG9196136.1"/>
    </source>
</evidence>
<dbReference type="AlphaFoldDB" id="A0AAD4IJJ8"/>
<accession>A0AAD4IJJ8</accession>
<organism evidence="1 2">
    <name type="scientific">Alternaria panax</name>
    <dbReference type="NCBI Taxonomy" id="48097"/>
    <lineage>
        <taxon>Eukaryota</taxon>
        <taxon>Fungi</taxon>
        <taxon>Dikarya</taxon>
        <taxon>Ascomycota</taxon>
        <taxon>Pezizomycotina</taxon>
        <taxon>Dothideomycetes</taxon>
        <taxon>Pleosporomycetidae</taxon>
        <taxon>Pleosporales</taxon>
        <taxon>Pleosporineae</taxon>
        <taxon>Pleosporaceae</taxon>
        <taxon>Alternaria</taxon>
        <taxon>Alternaria sect. Panax</taxon>
    </lineage>
</organism>